<dbReference type="PANTHER" id="PTHR11552">
    <property type="entry name" value="GLUCOSE-METHANOL-CHOLINE GMC OXIDOREDUCTASE"/>
    <property type="match status" value="1"/>
</dbReference>
<feature type="transmembrane region" description="Helical" evidence="2">
    <location>
        <begin position="561"/>
        <end position="583"/>
    </location>
</feature>
<dbReference type="STRING" id="139723.A0A182M5D0"/>
<dbReference type="PANTHER" id="PTHR11552:SF208">
    <property type="entry name" value="RE36204P-RELATED"/>
    <property type="match status" value="1"/>
</dbReference>
<dbReference type="InterPro" id="IPR012132">
    <property type="entry name" value="GMC_OxRdtase"/>
</dbReference>
<keyword evidence="2" id="KW-0472">Membrane</keyword>
<dbReference type="InterPro" id="IPR000172">
    <property type="entry name" value="GMC_OxRdtase_N"/>
</dbReference>
<dbReference type="Pfam" id="PF05199">
    <property type="entry name" value="GMC_oxred_C"/>
    <property type="match status" value="2"/>
</dbReference>
<dbReference type="AlphaFoldDB" id="A0A182M5D0"/>
<dbReference type="SUPFAM" id="SSF54373">
    <property type="entry name" value="FAD-linked reductases, C-terminal domain"/>
    <property type="match status" value="2"/>
</dbReference>
<dbReference type="VEuPathDB" id="VectorBase:ACUA009867"/>
<feature type="transmembrane region" description="Helical" evidence="2">
    <location>
        <begin position="6"/>
        <end position="25"/>
    </location>
</feature>
<dbReference type="InterPro" id="IPR036188">
    <property type="entry name" value="FAD/NAD-bd_sf"/>
</dbReference>
<dbReference type="EnsemblMetazoa" id="ACUA009867-RA">
    <property type="protein sequence ID" value="ACUA009867-PA"/>
    <property type="gene ID" value="ACUA009867"/>
</dbReference>
<accession>A0A182M5D0</accession>
<feature type="domain" description="Glucose-methanol-choline oxidoreductase N-terminal" evidence="3">
    <location>
        <begin position="309"/>
        <end position="323"/>
    </location>
</feature>
<dbReference type="SUPFAM" id="SSF51905">
    <property type="entry name" value="FAD/NAD(P)-binding domain"/>
    <property type="match status" value="2"/>
</dbReference>
<dbReference type="GO" id="GO:0050660">
    <property type="term" value="F:flavin adenine dinucleotide binding"/>
    <property type="evidence" value="ECO:0007669"/>
    <property type="project" value="InterPro"/>
</dbReference>
<dbReference type="GO" id="GO:0016614">
    <property type="term" value="F:oxidoreductase activity, acting on CH-OH group of donors"/>
    <property type="evidence" value="ECO:0007669"/>
    <property type="project" value="InterPro"/>
</dbReference>
<comment type="similarity">
    <text evidence="1">Belongs to the GMC oxidoreductase family.</text>
</comment>
<evidence type="ECO:0000259" key="3">
    <source>
        <dbReference type="PROSITE" id="PS00624"/>
    </source>
</evidence>
<organism evidence="4 5">
    <name type="scientific">Anopheles culicifacies</name>
    <dbReference type="NCBI Taxonomy" id="139723"/>
    <lineage>
        <taxon>Eukaryota</taxon>
        <taxon>Metazoa</taxon>
        <taxon>Ecdysozoa</taxon>
        <taxon>Arthropoda</taxon>
        <taxon>Hexapoda</taxon>
        <taxon>Insecta</taxon>
        <taxon>Pterygota</taxon>
        <taxon>Neoptera</taxon>
        <taxon>Endopterygota</taxon>
        <taxon>Diptera</taxon>
        <taxon>Nematocera</taxon>
        <taxon>Culicoidea</taxon>
        <taxon>Culicidae</taxon>
        <taxon>Anophelinae</taxon>
        <taxon>Anopheles</taxon>
        <taxon>culicifacies species complex</taxon>
    </lineage>
</organism>
<dbReference type="Proteomes" id="UP000075883">
    <property type="component" value="Unassembled WGS sequence"/>
</dbReference>
<reference evidence="4" key="2">
    <citation type="submission" date="2020-05" db="UniProtKB">
        <authorList>
            <consortium name="EnsemblMetazoa"/>
        </authorList>
    </citation>
    <scope>IDENTIFICATION</scope>
    <source>
        <strain evidence="4">A-37</strain>
    </source>
</reference>
<dbReference type="Gene3D" id="3.30.560.10">
    <property type="entry name" value="Glucose Oxidase, domain 3"/>
    <property type="match status" value="1"/>
</dbReference>
<keyword evidence="2" id="KW-0812">Transmembrane</keyword>
<dbReference type="Pfam" id="PF00732">
    <property type="entry name" value="GMC_oxred_N"/>
    <property type="match status" value="2"/>
</dbReference>
<dbReference type="Gene3D" id="3.30.410.40">
    <property type="match status" value="1"/>
</dbReference>
<keyword evidence="2" id="KW-1133">Transmembrane helix</keyword>
<sequence>MHWRSFIPSLIIVAIAGVAQSFLWWPLYLKKQQWLNGVVQLPSATSSSPKPLFSLPAEVSYRTVYDFIVVGGGTAGSVIASRLAEIQQWQILLIEAGDDRTGQDPSWNLKAESQVESCLGARDRRCEIPTGKGLGGNTLINNMLYVRGSEEDYDGWAKQGNTDWSYRNILPYFLKLENYRSNVSSNSRQARGKGGPVPILEMSEKSFLVQTFVSACNRLGLRTADYNAQTNQTVGYVQLTNRRGKRITATDAYIRPIKPLFANLHIMTSARVTKVLFNTQTRQAEGVQVLARGKQQTIRATKEVILSAGPIFTPQLLLLSGIGPKSQLDALGITVHEDLPVGTSMNLRYVAFPLHLATNRTLTSTPPKKLEAIAFLSTPQQSRALGPSHEILFQYEPRDMREYFSLGLIHLRPTSRGYMRLNTTDPMDSPVIHAQFFSDPNDMEEILRGITECLKILRTEEFVKLGLRVRKLKAPPCDQLRYGTDDYWRCVVRHVGHVADQPYGTCPMGRKENGLSVVSPELKVHGIGNLRIVDASVMLPISNGHTQATDTGPSKHTMRHLWIVAILIAAFGALTANGFFLLLKTLAHAGRYLNEHYPDEGVNYRQSVPEYDFVIVGAGAAGCVLANRLSENSEWKILLLEAGPGENDLQNIPLLTTFLQTSQYNWADIAEAQNTSCYGMIDQRCSLPHGKGLGGSTLIDYMLYGRGNPADYDRWAAQGNPGWSHSDLFPYFLKSESADLRGLENSSYHGKNGELNVEFPPFRTNLARTFVNGAREAGHRKIDYNGKSQLGVSFVQRTGWHGMRQTAYRAFIEPVLYKRPNLHVQPYSQVLKLLLNPDTKTAYGVTYTRHFRNYEVRARKEVIVTAGNINSAQLLLLSGVGPREHLQNFNIPLVSNLPVGQSFVDSPVFNGLTFVLNETGQALLTDSRFQLRSLGDYFRGAGPLTVPGGVEAISFVRTANATTEPGVPNIAIVFSTGSLVSDGGLGLRKGKRIKTAIYNKVYRRLENLQNDQWTASVVLLHPESRGHLKLRSINPYSALKIYPSYFNADRDVEMMLEGIKEAVRISKSPAMRRYDARVLGIPLPNCEQWDQREDDYWRCAIRTLSSTAYQQMGSCRMGPASDPLAVVDSDLRVHGVQGLRVADVSVVPTTISGQSAAIDYMIGERAADIIKEQWQQGNAGESNLPTV</sequence>
<proteinExistence type="inferred from homology"/>
<dbReference type="Gene3D" id="3.50.50.60">
    <property type="entry name" value="FAD/NAD(P)-binding domain"/>
    <property type="match status" value="2"/>
</dbReference>
<name>A0A182M5D0_9DIPT</name>
<evidence type="ECO:0000256" key="2">
    <source>
        <dbReference type="SAM" id="Phobius"/>
    </source>
</evidence>
<dbReference type="InterPro" id="IPR007867">
    <property type="entry name" value="GMC_OxRtase_C"/>
</dbReference>
<evidence type="ECO:0000313" key="5">
    <source>
        <dbReference type="Proteomes" id="UP000075883"/>
    </source>
</evidence>
<evidence type="ECO:0000256" key="1">
    <source>
        <dbReference type="ARBA" id="ARBA00010790"/>
    </source>
</evidence>
<dbReference type="PROSITE" id="PS00624">
    <property type="entry name" value="GMC_OXRED_2"/>
    <property type="match status" value="1"/>
</dbReference>
<dbReference type="EMBL" id="AXCM01002815">
    <property type="status" value="NOT_ANNOTATED_CDS"/>
    <property type="molecule type" value="Genomic_DNA"/>
</dbReference>
<reference evidence="5" key="1">
    <citation type="submission" date="2013-09" db="EMBL/GenBank/DDBJ databases">
        <title>The Genome Sequence of Anopheles culicifacies species A.</title>
        <authorList>
            <consortium name="The Broad Institute Genomics Platform"/>
            <person name="Neafsey D.E."/>
            <person name="Besansky N."/>
            <person name="Howell P."/>
            <person name="Walton C."/>
            <person name="Young S.K."/>
            <person name="Zeng Q."/>
            <person name="Gargeya S."/>
            <person name="Fitzgerald M."/>
            <person name="Haas B."/>
            <person name="Abouelleil A."/>
            <person name="Allen A.W."/>
            <person name="Alvarado L."/>
            <person name="Arachchi H.M."/>
            <person name="Berlin A.M."/>
            <person name="Chapman S.B."/>
            <person name="Gainer-Dewar J."/>
            <person name="Goldberg J."/>
            <person name="Griggs A."/>
            <person name="Gujja S."/>
            <person name="Hansen M."/>
            <person name="Howarth C."/>
            <person name="Imamovic A."/>
            <person name="Ireland A."/>
            <person name="Larimer J."/>
            <person name="McCowan C."/>
            <person name="Murphy C."/>
            <person name="Pearson M."/>
            <person name="Poon T.W."/>
            <person name="Priest M."/>
            <person name="Roberts A."/>
            <person name="Saif S."/>
            <person name="Shea T."/>
            <person name="Sisk P."/>
            <person name="Sykes S."/>
            <person name="Wortman J."/>
            <person name="Nusbaum C."/>
            <person name="Birren B."/>
        </authorList>
    </citation>
    <scope>NUCLEOTIDE SEQUENCE [LARGE SCALE GENOMIC DNA]</scope>
    <source>
        <strain evidence="5">A-37</strain>
    </source>
</reference>
<keyword evidence="5" id="KW-1185">Reference proteome</keyword>
<protein>
    <recommendedName>
        <fullName evidence="3">Glucose-methanol-choline oxidoreductase N-terminal domain-containing protein</fullName>
    </recommendedName>
</protein>
<evidence type="ECO:0000313" key="4">
    <source>
        <dbReference type="EnsemblMetazoa" id="ACUA009867-PA"/>
    </source>
</evidence>